<accession>A0A2P2J4V4</accession>
<proteinExistence type="predicted"/>
<dbReference type="AlphaFoldDB" id="A0A2P2J4V4"/>
<sequence length="40" mass="4826">MGIDRQMYIHTWYMELKKKSVTGMKDRKKYSGQRGSIILF</sequence>
<name>A0A2P2J4V4_RHIMU</name>
<organism evidence="1">
    <name type="scientific">Rhizophora mucronata</name>
    <name type="common">Asiatic mangrove</name>
    <dbReference type="NCBI Taxonomy" id="61149"/>
    <lineage>
        <taxon>Eukaryota</taxon>
        <taxon>Viridiplantae</taxon>
        <taxon>Streptophyta</taxon>
        <taxon>Embryophyta</taxon>
        <taxon>Tracheophyta</taxon>
        <taxon>Spermatophyta</taxon>
        <taxon>Magnoliopsida</taxon>
        <taxon>eudicotyledons</taxon>
        <taxon>Gunneridae</taxon>
        <taxon>Pentapetalae</taxon>
        <taxon>rosids</taxon>
        <taxon>fabids</taxon>
        <taxon>Malpighiales</taxon>
        <taxon>Rhizophoraceae</taxon>
        <taxon>Rhizophora</taxon>
    </lineage>
</organism>
<protein>
    <submittedName>
        <fullName evidence="1">Uncharacterized protein</fullName>
    </submittedName>
</protein>
<dbReference type="EMBL" id="GGEC01008038">
    <property type="protein sequence ID" value="MBW88521.1"/>
    <property type="molecule type" value="Transcribed_RNA"/>
</dbReference>
<evidence type="ECO:0000313" key="1">
    <source>
        <dbReference type="EMBL" id="MBW88521.1"/>
    </source>
</evidence>
<reference evidence="1" key="1">
    <citation type="submission" date="2018-02" db="EMBL/GenBank/DDBJ databases">
        <title>Rhizophora mucronata_Transcriptome.</title>
        <authorList>
            <person name="Meera S.P."/>
            <person name="Sreeshan A."/>
            <person name="Augustine A."/>
        </authorList>
    </citation>
    <scope>NUCLEOTIDE SEQUENCE</scope>
    <source>
        <tissue evidence="1">Leaf</tissue>
    </source>
</reference>